<name>A0A552E8F2_MICAE</name>
<accession>A0A552E8F2</accession>
<sequence>MGMVRSPKSISGAVGATLGNAPYKIGVLLRSAFGIALSRITTPLDRISQIAYDQCILVGSGV</sequence>
<gene>
    <name evidence="1" type="ORF">EWV92_21935</name>
</gene>
<dbReference type="Proteomes" id="UP000317708">
    <property type="component" value="Unassembled WGS sequence"/>
</dbReference>
<reference evidence="1 2" key="1">
    <citation type="submission" date="2019-01" db="EMBL/GenBank/DDBJ databases">
        <title>Coherence of Microcystis species and biogeography revealed through population genomics.</title>
        <authorList>
            <person name="Perez-Carrascal O.M."/>
            <person name="Terrat Y."/>
            <person name="Giani A."/>
            <person name="Fortin N."/>
            <person name="Tromas N."/>
            <person name="Shapiro B.J."/>
        </authorList>
    </citation>
    <scope>NUCLEOTIDE SEQUENCE [LARGE SCALE GENOMIC DNA]</scope>
    <source>
        <strain evidence="1">Ma_MB_S_20031200_S102</strain>
    </source>
</reference>
<organism evidence="1 2">
    <name type="scientific">Microcystis aeruginosa Ma_MB_S_20031200_S102</name>
    <dbReference type="NCBI Taxonomy" id="2486254"/>
    <lineage>
        <taxon>Bacteria</taxon>
        <taxon>Bacillati</taxon>
        <taxon>Cyanobacteriota</taxon>
        <taxon>Cyanophyceae</taxon>
        <taxon>Oscillatoriophycideae</taxon>
        <taxon>Chroococcales</taxon>
        <taxon>Microcystaceae</taxon>
        <taxon>Microcystis</taxon>
    </lineage>
</organism>
<dbReference type="AlphaFoldDB" id="A0A552E8F2"/>
<evidence type="ECO:0000313" key="1">
    <source>
        <dbReference type="EMBL" id="TRU30571.1"/>
    </source>
</evidence>
<protein>
    <submittedName>
        <fullName evidence="1">Uncharacterized protein</fullName>
    </submittedName>
</protein>
<comment type="caution">
    <text evidence="1">The sequence shown here is derived from an EMBL/GenBank/DDBJ whole genome shotgun (WGS) entry which is preliminary data.</text>
</comment>
<proteinExistence type="predicted"/>
<evidence type="ECO:0000313" key="2">
    <source>
        <dbReference type="Proteomes" id="UP000317708"/>
    </source>
</evidence>
<dbReference type="EMBL" id="SFBI01000206">
    <property type="protein sequence ID" value="TRU30571.1"/>
    <property type="molecule type" value="Genomic_DNA"/>
</dbReference>